<proteinExistence type="predicted"/>
<protein>
    <submittedName>
        <fullName evidence="1">Uncharacterized protein</fullName>
    </submittedName>
</protein>
<evidence type="ECO:0000313" key="1">
    <source>
        <dbReference type="EMBL" id="KAH0458719.1"/>
    </source>
</evidence>
<dbReference type="Proteomes" id="UP000775213">
    <property type="component" value="Unassembled WGS sequence"/>
</dbReference>
<evidence type="ECO:0000313" key="2">
    <source>
        <dbReference type="Proteomes" id="UP000775213"/>
    </source>
</evidence>
<gene>
    <name evidence="1" type="ORF">IEQ34_011533</name>
</gene>
<dbReference type="AlphaFoldDB" id="A0AAV7GT51"/>
<accession>A0AAV7GT51</accession>
<sequence>MLKLQIGVMYMHRIRITRGRTGWNTVLIVEGDRLKAWRRTRRRSICTRRRVLEVDRGKRRSSRQV</sequence>
<comment type="caution">
    <text evidence="1">The sequence shown here is derived from an EMBL/GenBank/DDBJ whole genome shotgun (WGS) entry which is preliminary data.</text>
</comment>
<keyword evidence="2" id="KW-1185">Reference proteome</keyword>
<reference evidence="1 2" key="1">
    <citation type="journal article" date="2021" name="Hortic Res">
        <title>Chromosome-scale assembly of the Dendrobium chrysotoxum genome enhances the understanding of orchid evolution.</title>
        <authorList>
            <person name="Zhang Y."/>
            <person name="Zhang G.Q."/>
            <person name="Zhang D."/>
            <person name="Liu X.D."/>
            <person name="Xu X.Y."/>
            <person name="Sun W.H."/>
            <person name="Yu X."/>
            <person name="Zhu X."/>
            <person name="Wang Z.W."/>
            <person name="Zhao X."/>
            <person name="Zhong W.Y."/>
            <person name="Chen H."/>
            <person name="Yin W.L."/>
            <person name="Huang T."/>
            <person name="Niu S.C."/>
            <person name="Liu Z.J."/>
        </authorList>
    </citation>
    <scope>NUCLEOTIDE SEQUENCE [LARGE SCALE GENOMIC DNA]</scope>
    <source>
        <strain evidence="1">Lindl</strain>
    </source>
</reference>
<dbReference type="EMBL" id="JAGFBR010000011">
    <property type="protein sequence ID" value="KAH0458719.1"/>
    <property type="molecule type" value="Genomic_DNA"/>
</dbReference>
<name>A0AAV7GT51_DENCH</name>
<organism evidence="1 2">
    <name type="scientific">Dendrobium chrysotoxum</name>
    <name type="common">Orchid</name>
    <dbReference type="NCBI Taxonomy" id="161865"/>
    <lineage>
        <taxon>Eukaryota</taxon>
        <taxon>Viridiplantae</taxon>
        <taxon>Streptophyta</taxon>
        <taxon>Embryophyta</taxon>
        <taxon>Tracheophyta</taxon>
        <taxon>Spermatophyta</taxon>
        <taxon>Magnoliopsida</taxon>
        <taxon>Liliopsida</taxon>
        <taxon>Asparagales</taxon>
        <taxon>Orchidaceae</taxon>
        <taxon>Epidendroideae</taxon>
        <taxon>Malaxideae</taxon>
        <taxon>Dendrobiinae</taxon>
        <taxon>Dendrobium</taxon>
    </lineage>
</organism>